<keyword evidence="1" id="KW-0472">Membrane</keyword>
<evidence type="ECO:0000256" key="1">
    <source>
        <dbReference type="SAM" id="Phobius"/>
    </source>
</evidence>
<feature type="transmembrane region" description="Helical" evidence="1">
    <location>
        <begin position="6"/>
        <end position="30"/>
    </location>
</feature>
<reference evidence="2" key="1">
    <citation type="submission" date="2018-02" db="EMBL/GenBank/DDBJ databases">
        <title>Rhizophora mucronata_Transcriptome.</title>
        <authorList>
            <person name="Meera S.P."/>
            <person name="Sreeshan A."/>
            <person name="Augustine A."/>
        </authorList>
    </citation>
    <scope>NUCLEOTIDE SEQUENCE</scope>
    <source>
        <tissue evidence="2">Leaf</tissue>
    </source>
</reference>
<evidence type="ECO:0000313" key="2">
    <source>
        <dbReference type="EMBL" id="MBX03831.1"/>
    </source>
</evidence>
<keyword evidence="1" id="KW-0812">Transmembrane</keyword>
<keyword evidence="1" id="KW-1133">Transmembrane helix</keyword>
<proteinExistence type="predicted"/>
<organism evidence="2">
    <name type="scientific">Rhizophora mucronata</name>
    <name type="common">Asiatic mangrove</name>
    <dbReference type="NCBI Taxonomy" id="61149"/>
    <lineage>
        <taxon>Eukaryota</taxon>
        <taxon>Viridiplantae</taxon>
        <taxon>Streptophyta</taxon>
        <taxon>Embryophyta</taxon>
        <taxon>Tracheophyta</taxon>
        <taxon>Spermatophyta</taxon>
        <taxon>Magnoliopsida</taxon>
        <taxon>eudicotyledons</taxon>
        <taxon>Gunneridae</taxon>
        <taxon>Pentapetalae</taxon>
        <taxon>rosids</taxon>
        <taxon>fabids</taxon>
        <taxon>Malpighiales</taxon>
        <taxon>Rhizophoraceae</taxon>
        <taxon>Rhizophora</taxon>
    </lineage>
</organism>
<dbReference type="AlphaFoldDB" id="A0A2P2KDV3"/>
<dbReference type="EMBL" id="GGEC01023347">
    <property type="protein sequence ID" value="MBX03831.1"/>
    <property type="molecule type" value="Transcribed_RNA"/>
</dbReference>
<name>A0A2P2KDV3_RHIMU</name>
<sequence>MLIYFFLSLIALKLQSPWLFSVASIYCLAVEFEIINAIKMDFVGITTLFFSAFFFFLFLFSLLSLRHGGCLLAVHGCTPAATTVDDRGRRKAPSLRLW</sequence>
<accession>A0A2P2KDV3</accession>
<feature type="transmembrane region" description="Helical" evidence="1">
    <location>
        <begin position="42"/>
        <end position="63"/>
    </location>
</feature>
<protein>
    <submittedName>
        <fullName evidence="2">Uncharacterized protein</fullName>
    </submittedName>
</protein>